<evidence type="ECO:0000313" key="2">
    <source>
        <dbReference type="EMBL" id="ALP54451.1"/>
    </source>
</evidence>
<feature type="transmembrane region" description="Helical" evidence="1">
    <location>
        <begin position="69"/>
        <end position="87"/>
    </location>
</feature>
<dbReference type="Proteomes" id="UP000055136">
    <property type="component" value="Chromosome"/>
</dbReference>
<proteinExistence type="predicted"/>
<dbReference type="KEGG" id="tee:Tel_15565"/>
<organism evidence="2 3">
    <name type="scientific">Candidatus Tenderia electrophaga</name>
    <dbReference type="NCBI Taxonomy" id="1748243"/>
    <lineage>
        <taxon>Bacteria</taxon>
        <taxon>Pseudomonadati</taxon>
        <taxon>Pseudomonadota</taxon>
        <taxon>Gammaproteobacteria</taxon>
        <taxon>Candidatus Tenderiales</taxon>
        <taxon>Candidatus Tenderiaceae</taxon>
        <taxon>Candidatus Tenderia</taxon>
    </lineage>
</organism>
<evidence type="ECO:0000256" key="1">
    <source>
        <dbReference type="SAM" id="Phobius"/>
    </source>
</evidence>
<keyword evidence="1" id="KW-1133">Transmembrane helix</keyword>
<dbReference type="STRING" id="1748243.Tel_15565"/>
<reference evidence="2" key="1">
    <citation type="submission" date="2015-10" db="EMBL/GenBank/DDBJ databases">
        <title>Description of Candidatus Tenderia electrophaga gen. nov, sp. nov., an Uncultivated Electroautotroph from a Biocathode Enrichment.</title>
        <authorList>
            <person name="Eddie B.J."/>
            <person name="Malanoski A.P."/>
            <person name="Wang Z."/>
            <person name="Hall R.J."/>
            <person name="Oh S.D."/>
            <person name="Heiner C."/>
            <person name="Lin B."/>
            <person name="Strycharz-Glaven S.M."/>
        </authorList>
    </citation>
    <scope>NUCLEOTIDE SEQUENCE [LARGE SCALE GENOMIC DNA]</scope>
    <source>
        <strain evidence="2">NRL1</strain>
    </source>
</reference>
<keyword evidence="3" id="KW-1185">Reference proteome</keyword>
<gene>
    <name evidence="2" type="ORF">Tel_15565</name>
</gene>
<feature type="transmembrane region" description="Helical" evidence="1">
    <location>
        <begin position="43"/>
        <end position="63"/>
    </location>
</feature>
<keyword evidence="1" id="KW-0812">Transmembrane</keyword>
<keyword evidence="1" id="KW-0472">Membrane</keyword>
<accession>A0A0S2TH37</accession>
<protein>
    <submittedName>
        <fullName evidence="2">Uncharacterized protein</fullName>
    </submittedName>
</protein>
<evidence type="ECO:0000313" key="3">
    <source>
        <dbReference type="Proteomes" id="UP000055136"/>
    </source>
</evidence>
<dbReference type="AlphaFoldDB" id="A0A0S2TH37"/>
<sequence length="99" mass="11807">MAFKCPHCRAQSVSLKDKYKLGWWMTVSCPNCGGRIAAFPWTLLIMTMLYVWNLMWWVGLINFNHSYHYLLYLAICWVLLDLINIYFMPLCRLERPPQS</sequence>
<dbReference type="EMBL" id="CP013099">
    <property type="protein sequence ID" value="ALP54451.1"/>
    <property type="molecule type" value="Genomic_DNA"/>
</dbReference>
<name>A0A0S2TH37_9GAMM</name>